<evidence type="ECO:0000259" key="6">
    <source>
        <dbReference type="PROSITE" id="PS51371"/>
    </source>
</evidence>
<dbReference type="PROSITE" id="PS51371">
    <property type="entry name" value="CBS"/>
    <property type="match status" value="2"/>
</dbReference>
<dbReference type="FunFam" id="3.10.580.10:FF:000002">
    <property type="entry name" value="Magnesium/cobalt efflux protein CorC"/>
    <property type="match status" value="1"/>
</dbReference>
<dbReference type="InterPro" id="IPR044751">
    <property type="entry name" value="Ion_transp-like_CBS"/>
</dbReference>
<dbReference type="SMART" id="SM00116">
    <property type="entry name" value="CBS"/>
    <property type="match status" value="2"/>
</dbReference>
<keyword evidence="4" id="KW-0677">Repeat</keyword>
<dbReference type="SUPFAM" id="SSF56176">
    <property type="entry name" value="FAD-binding/transporter-associated domain-like"/>
    <property type="match status" value="1"/>
</dbReference>
<dbReference type="SMART" id="SM01091">
    <property type="entry name" value="CorC_HlyC"/>
    <property type="match status" value="1"/>
</dbReference>
<dbReference type="InterPro" id="IPR046342">
    <property type="entry name" value="CBS_dom_sf"/>
</dbReference>
<name>A0A644UPT8_9ZZZZ</name>
<dbReference type="InterPro" id="IPR000644">
    <property type="entry name" value="CBS_dom"/>
</dbReference>
<dbReference type="EMBL" id="VSSQ01000145">
    <property type="protein sequence ID" value="MPL81096.1"/>
    <property type="molecule type" value="Genomic_DNA"/>
</dbReference>
<dbReference type="GO" id="GO:0050660">
    <property type="term" value="F:flavin adenine dinucleotide binding"/>
    <property type="evidence" value="ECO:0007669"/>
    <property type="project" value="InterPro"/>
</dbReference>
<dbReference type="InterPro" id="IPR036318">
    <property type="entry name" value="FAD-bd_PCMH-like_sf"/>
</dbReference>
<dbReference type="PANTHER" id="PTHR22777:SF32">
    <property type="entry name" value="UPF0053 INNER MEMBRANE PROTEIN YFJD"/>
    <property type="match status" value="1"/>
</dbReference>
<dbReference type="Pfam" id="PF03471">
    <property type="entry name" value="CorC_HlyC"/>
    <property type="match status" value="1"/>
</dbReference>
<keyword evidence="3" id="KW-1003">Cell membrane</keyword>
<gene>
    <name evidence="7" type="primary">corC_2</name>
    <name evidence="7" type="ORF">SDC9_27005</name>
</gene>
<comment type="caution">
    <text evidence="7">The sequence shown here is derived from an EMBL/GenBank/DDBJ whole genome shotgun (WGS) entry which is preliminary data.</text>
</comment>
<dbReference type="SUPFAM" id="SSF54631">
    <property type="entry name" value="CBS-domain pair"/>
    <property type="match status" value="1"/>
</dbReference>
<dbReference type="InterPro" id="IPR005170">
    <property type="entry name" value="Transptr-assoc_dom"/>
</dbReference>
<dbReference type="PANTHER" id="PTHR22777">
    <property type="entry name" value="HEMOLYSIN-RELATED"/>
    <property type="match status" value="1"/>
</dbReference>
<feature type="domain" description="CBS" evidence="6">
    <location>
        <begin position="56"/>
        <end position="115"/>
    </location>
</feature>
<proteinExistence type="inferred from homology"/>
<sequence>MSLKRKNIFGKKVLKPFYNLYLKLYLEDNKDKDNFTFDRYPIRKTIGLDHDASDIMTARVDILALEASTPFNKVMEIIAQSGFSRIPVYEKELDQIKGVLHVKDLFKYLCTEKEFEWSKIIREPFFIPETKDVNDLLKEFLEEKRHQAIVVDEFGFVIGIVSLEDILEEIVGEISDEFDHLKPSLVTKLGKKTYMFTGKISINDFCKAIGLPDDKVFEEIKGDADTLAGMLIEIAGYLPKKGETIKFDNYFFIIEKADNRKIERVKLIVK</sequence>
<feature type="domain" description="CBS" evidence="6">
    <location>
        <begin position="120"/>
        <end position="177"/>
    </location>
</feature>
<accession>A0A644UPT8</accession>
<protein>
    <submittedName>
        <fullName evidence="7">Magnesium and cobalt efflux protein CorC</fullName>
    </submittedName>
</protein>
<keyword evidence="3" id="KW-0472">Membrane</keyword>
<dbReference type="GO" id="GO:0005886">
    <property type="term" value="C:plasma membrane"/>
    <property type="evidence" value="ECO:0007669"/>
    <property type="project" value="UniProtKB-SubCell"/>
</dbReference>
<reference evidence="7" key="1">
    <citation type="submission" date="2019-08" db="EMBL/GenBank/DDBJ databases">
        <authorList>
            <person name="Kucharzyk K."/>
            <person name="Murdoch R.W."/>
            <person name="Higgins S."/>
            <person name="Loffler F."/>
        </authorList>
    </citation>
    <scope>NUCLEOTIDE SEQUENCE</scope>
</reference>
<comment type="similarity">
    <text evidence="2">Belongs to the UPF0053 family.</text>
</comment>
<dbReference type="Gene3D" id="3.10.580.10">
    <property type="entry name" value="CBS-domain"/>
    <property type="match status" value="1"/>
</dbReference>
<evidence type="ECO:0000313" key="7">
    <source>
        <dbReference type="EMBL" id="MPL81096.1"/>
    </source>
</evidence>
<dbReference type="Gene3D" id="3.30.465.10">
    <property type="match status" value="1"/>
</dbReference>
<evidence type="ECO:0000256" key="2">
    <source>
        <dbReference type="ARBA" id="ARBA00006337"/>
    </source>
</evidence>
<evidence type="ECO:0000256" key="5">
    <source>
        <dbReference type="ARBA" id="ARBA00023122"/>
    </source>
</evidence>
<evidence type="ECO:0000256" key="3">
    <source>
        <dbReference type="ARBA" id="ARBA00022475"/>
    </source>
</evidence>
<dbReference type="Pfam" id="PF00571">
    <property type="entry name" value="CBS"/>
    <property type="match status" value="2"/>
</dbReference>
<evidence type="ECO:0000256" key="1">
    <source>
        <dbReference type="ARBA" id="ARBA00004651"/>
    </source>
</evidence>
<comment type="subcellular location">
    <subcellularLocation>
        <location evidence="1">Cell membrane</location>
        <topology evidence="1">Multi-pass membrane protein</topology>
    </subcellularLocation>
</comment>
<dbReference type="InterPro" id="IPR016169">
    <property type="entry name" value="FAD-bd_PCMH_sub2"/>
</dbReference>
<dbReference type="AlphaFoldDB" id="A0A644UPT8"/>
<keyword evidence="5" id="KW-0129">CBS domain</keyword>
<organism evidence="7">
    <name type="scientific">bioreactor metagenome</name>
    <dbReference type="NCBI Taxonomy" id="1076179"/>
    <lineage>
        <taxon>unclassified sequences</taxon>
        <taxon>metagenomes</taxon>
        <taxon>ecological metagenomes</taxon>
    </lineage>
</organism>
<evidence type="ECO:0000256" key="4">
    <source>
        <dbReference type="ARBA" id="ARBA00022737"/>
    </source>
</evidence>
<dbReference type="CDD" id="cd04590">
    <property type="entry name" value="CBS_pair_CorC_HlyC_assoc"/>
    <property type="match status" value="1"/>
</dbReference>